<dbReference type="GO" id="GO:0005230">
    <property type="term" value="F:extracellular ligand-gated monoatomic ion channel activity"/>
    <property type="evidence" value="ECO:0007669"/>
    <property type="project" value="InterPro"/>
</dbReference>
<protein>
    <recommendedName>
        <fullName evidence="1">Neurotransmitter-gated ion-channel ligand-binding domain-containing protein</fullName>
    </recommendedName>
</protein>
<dbReference type="GO" id="GO:0016020">
    <property type="term" value="C:membrane"/>
    <property type="evidence" value="ECO:0007669"/>
    <property type="project" value="InterPro"/>
</dbReference>
<evidence type="ECO:0000313" key="2">
    <source>
        <dbReference type="EMBL" id="CAG7825337.1"/>
    </source>
</evidence>
<organism evidence="2 3">
    <name type="scientific">Allacma fusca</name>
    <dbReference type="NCBI Taxonomy" id="39272"/>
    <lineage>
        <taxon>Eukaryota</taxon>
        <taxon>Metazoa</taxon>
        <taxon>Ecdysozoa</taxon>
        <taxon>Arthropoda</taxon>
        <taxon>Hexapoda</taxon>
        <taxon>Collembola</taxon>
        <taxon>Symphypleona</taxon>
        <taxon>Sminthuridae</taxon>
        <taxon>Allacma</taxon>
    </lineage>
</organism>
<dbReference type="Pfam" id="PF02931">
    <property type="entry name" value="Neur_chan_LBD"/>
    <property type="match status" value="1"/>
</dbReference>
<dbReference type="EMBL" id="CAJVCH010535851">
    <property type="protein sequence ID" value="CAG7825337.1"/>
    <property type="molecule type" value="Genomic_DNA"/>
</dbReference>
<gene>
    <name evidence="2" type="ORF">AFUS01_LOCUS35452</name>
</gene>
<comment type="caution">
    <text evidence="2">The sequence shown here is derived from an EMBL/GenBank/DDBJ whole genome shotgun (WGS) entry which is preliminary data.</text>
</comment>
<dbReference type="Proteomes" id="UP000708208">
    <property type="component" value="Unassembled WGS sequence"/>
</dbReference>
<feature type="non-terminal residue" evidence="2">
    <location>
        <position position="1"/>
    </location>
</feature>
<evidence type="ECO:0000259" key="1">
    <source>
        <dbReference type="Pfam" id="PF02931"/>
    </source>
</evidence>
<reference evidence="2" key="1">
    <citation type="submission" date="2021-06" db="EMBL/GenBank/DDBJ databases">
        <authorList>
            <person name="Hodson N. C."/>
            <person name="Mongue J. A."/>
            <person name="Jaron S. K."/>
        </authorList>
    </citation>
    <scope>NUCLEOTIDE SEQUENCE</scope>
</reference>
<proteinExistence type="predicted"/>
<name>A0A8J2L4E6_9HEXA</name>
<dbReference type="InterPro" id="IPR006202">
    <property type="entry name" value="Neur_chan_lig-bd"/>
</dbReference>
<keyword evidence="3" id="KW-1185">Reference proteome</keyword>
<accession>A0A8J2L4E6</accession>
<evidence type="ECO:0000313" key="3">
    <source>
        <dbReference type="Proteomes" id="UP000708208"/>
    </source>
</evidence>
<sequence>MQRTILQKILDPKSYDTHLCPGGQNTSGVLVTISAHVRSIFDLDDSKGEVSFQLTITQNWNDPRLSYASRLKNEGKLFINNKAIVIHARDFHSSLAIRLIRGLRMK</sequence>
<dbReference type="AlphaFoldDB" id="A0A8J2L4E6"/>
<feature type="domain" description="Neurotransmitter-gated ion-channel ligand-binding" evidence="1">
    <location>
        <begin position="3"/>
        <end position="76"/>
    </location>
</feature>